<dbReference type="EMBL" id="NHNI01000005">
    <property type="protein sequence ID" value="OZY83155.1"/>
    <property type="molecule type" value="Genomic_DNA"/>
</dbReference>
<reference evidence="4" key="1">
    <citation type="submission" date="2017-05" db="EMBL/GenBank/DDBJ databases">
        <authorList>
            <person name="Song R."/>
            <person name="Chenine A.L."/>
            <person name="Ruprecht R.M."/>
        </authorList>
    </citation>
    <scope>NUCLEOTIDE SEQUENCE [LARGE SCALE GENOMIC DNA]</scope>
    <source>
        <strain evidence="4">PSBB022</strain>
    </source>
</reference>
<evidence type="ECO:0000313" key="5">
    <source>
        <dbReference type="Proteomes" id="UP000216101"/>
    </source>
</evidence>
<dbReference type="EMBL" id="NHNI01000001">
    <property type="protein sequence ID" value="OZY85501.1"/>
    <property type="molecule type" value="Genomic_DNA"/>
</dbReference>
<dbReference type="EMBL" id="NHNI01000001">
    <property type="protein sequence ID" value="OZY85479.1"/>
    <property type="molecule type" value="Genomic_DNA"/>
</dbReference>
<evidence type="ECO:0000313" key="4">
    <source>
        <dbReference type="EMBL" id="OZY85501.1"/>
    </source>
</evidence>
<organism evidence="4 5">
    <name type="scientific">Cellvibrio mixtus</name>
    <dbReference type="NCBI Taxonomy" id="39650"/>
    <lineage>
        <taxon>Bacteria</taxon>
        <taxon>Pseudomonadati</taxon>
        <taxon>Pseudomonadota</taxon>
        <taxon>Gammaproteobacteria</taxon>
        <taxon>Cellvibrionales</taxon>
        <taxon>Cellvibrionaceae</taxon>
        <taxon>Cellvibrio</taxon>
    </lineage>
</organism>
<keyword evidence="5" id="KW-1185">Reference proteome</keyword>
<name>A0A266Q7X8_9GAMM</name>
<accession>A0A266Q7X8</accession>
<reference evidence="5" key="2">
    <citation type="submission" date="2017-05" db="EMBL/GenBank/DDBJ databases">
        <authorList>
            <person name="Barney B.M."/>
        </authorList>
    </citation>
    <scope>NUCLEOTIDE SEQUENCE [LARGE SCALE GENOMIC DNA]</scope>
    <source>
        <strain evidence="5">PSBB022</strain>
    </source>
</reference>
<sequence>MIRHRLLALHLHIHQVIHRKQVRHHPLRALHLRPRLLALVALDQVLVVEAGEVVAMVIPVRVIVIQPLLIILNALVYSKN</sequence>
<evidence type="ECO:0000313" key="2">
    <source>
        <dbReference type="EMBL" id="OZY85479.1"/>
    </source>
</evidence>
<proteinExistence type="predicted"/>
<evidence type="ECO:0000313" key="3">
    <source>
        <dbReference type="EMBL" id="OZY85490.1"/>
    </source>
</evidence>
<protein>
    <submittedName>
        <fullName evidence="4">Uncharacterized protein</fullName>
    </submittedName>
</protein>
<gene>
    <name evidence="2" type="ORF">CBP51_00040</name>
    <name evidence="3" type="ORF">CBP51_00095</name>
    <name evidence="4" type="ORF">CBP51_00150</name>
    <name evidence="1" type="ORF">CBP51_20425</name>
</gene>
<dbReference type="AlphaFoldDB" id="A0A266Q7X8"/>
<evidence type="ECO:0000313" key="1">
    <source>
        <dbReference type="EMBL" id="OZY83155.1"/>
    </source>
</evidence>
<comment type="caution">
    <text evidence="4">The sequence shown here is derived from an EMBL/GenBank/DDBJ whole genome shotgun (WGS) entry which is preliminary data.</text>
</comment>
<dbReference type="EMBL" id="NHNI01000001">
    <property type="protein sequence ID" value="OZY85490.1"/>
    <property type="molecule type" value="Genomic_DNA"/>
</dbReference>
<dbReference type="Proteomes" id="UP000216101">
    <property type="component" value="Unassembled WGS sequence"/>
</dbReference>